<name>A0A835RNH4_VANPL</name>
<evidence type="ECO:0000256" key="3">
    <source>
        <dbReference type="ARBA" id="ARBA00022490"/>
    </source>
</evidence>
<keyword evidence="3" id="KW-0963">Cytoplasm</keyword>
<feature type="compositionally biased region" description="Basic and acidic residues" evidence="6">
    <location>
        <begin position="228"/>
        <end position="262"/>
    </location>
</feature>
<keyword evidence="4" id="KW-0493">Microtubule</keyword>
<dbReference type="InterPro" id="IPR027329">
    <property type="entry name" value="TPX2_C"/>
</dbReference>
<feature type="compositionally biased region" description="Polar residues" evidence="6">
    <location>
        <begin position="348"/>
        <end position="364"/>
    </location>
</feature>
<feature type="domain" description="TPX2 C-terminal" evidence="7">
    <location>
        <begin position="215"/>
        <end position="288"/>
    </location>
</feature>
<feature type="region of interest" description="Disordered" evidence="6">
    <location>
        <begin position="228"/>
        <end position="364"/>
    </location>
</feature>
<dbReference type="InterPro" id="IPR044806">
    <property type="entry name" value="WVD2/WDL1-4"/>
</dbReference>
<dbReference type="PANTHER" id="PTHR46372">
    <property type="entry name" value="PROTEIN WVD2-LIKE 3"/>
    <property type="match status" value="1"/>
</dbReference>
<protein>
    <recommendedName>
        <fullName evidence="7">TPX2 C-terminal domain-containing protein</fullName>
    </recommendedName>
</protein>
<dbReference type="GO" id="GO:0000226">
    <property type="term" value="P:microtubule cytoskeleton organization"/>
    <property type="evidence" value="ECO:0007669"/>
    <property type="project" value="InterPro"/>
</dbReference>
<accession>A0A835RNH4</accession>
<dbReference type="Proteomes" id="UP000636800">
    <property type="component" value="Chromosome 3"/>
</dbReference>
<evidence type="ECO:0000256" key="1">
    <source>
        <dbReference type="ARBA" id="ARBA00004245"/>
    </source>
</evidence>
<dbReference type="PANTHER" id="PTHR46372:SF2">
    <property type="entry name" value="PROTEIN WVD2-LIKE 3"/>
    <property type="match status" value="1"/>
</dbReference>
<dbReference type="OrthoDB" id="203097at2759"/>
<evidence type="ECO:0000256" key="5">
    <source>
        <dbReference type="ARBA" id="ARBA00023212"/>
    </source>
</evidence>
<dbReference type="Pfam" id="PF06886">
    <property type="entry name" value="TPX2"/>
    <property type="match status" value="1"/>
</dbReference>
<evidence type="ECO:0000256" key="2">
    <source>
        <dbReference type="ARBA" id="ARBA00005885"/>
    </source>
</evidence>
<evidence type="ECO:0000313" key="9">
    <source>
        <dbReference type="Proteomes" id="UP000636800"/>
    </source>
</evidence>
<dbReference type="GO" id="GO:0005874">
    <property type="term" value="C:microtubule"/>
    <property type="evidence" value="ECO:0007669"/>
    <property type="project" value="UniProtKB-KW"/>
</dbReference>
<reference evidence="8 9" key="1">
    <citation type="journal article" date="2020" name="Nat. Food">
        <title>A phased Vanilla planifolia genome enables genetic improvement of flavour and production.</title>
        <authorList>
            <person name="Hasing T."/>
            <person name="Tang H."/>
            <person name="Brym M."/>
            <person name="Khazi F."/>
            <person name="Huang T."/>
            <person name="Chambers A.H."/>
        </authorList>
    </citation>
    <scope>NUCLEOTIDE SEQUENCE [LARGE SCALE GENOMIC DNA]</scope>
    <source>
        <tissue evidence="8">Leaf</tissue>
    </source>
</reference>
<comment type="caution">
    <text evidence="8">The sequence shown here is derived from an EMBL/GenBank/DDBJ whole genome shotgun (WGS) entry which is preliminary data.</text>
</comment>
<gene>
    <name evidence="8" type="ORF">HPP92_007978</name>
</gene>
<proteinExistence type="inferred from homology"/>
<evidence type="ECO:0000313" key="8">
    <source>
        <dbReference type="EMBL" id="KAG0489167.1"/>
    </source>
</evidence>
<feature type="region of interest" description="Disordered" evidence="6">
    <location>
        <begin position="65"/>
        <end position="87"/>
    </location>
</feature>
<sequence length="364" mass="40563">MPTYKEPDHALLTAKSNLKHVINHVNTPSKDRKSKEAIDYPDQKAYVIPMGSEYEGKAVNVTSSIENSLPQSTKVEESEVPSSENDHFSDVAQKLMDKSNTDPKMHLNSKVNHNIPRSKFTVPQPFDLATDKRASGNCKFIASNPSPVDKKLAKMNNMELPTVGKENQVSLHFESRKSVQPENSKAIDGQNVSVGSLTTTSAKSCKSRTASAPIFRVSERAEKWKEFQSKLDQKNQALEAERLENEARKKEEEEAALKELRKSMKFKATPMPSFYHEGPIPKAELKKIPTTRAKSPKFAQRKSSFDAHNPSLVHSNSSFDGAKDGSKCRSRRKNGTTLDKLCEERDQSVQSSEADSKSISLNNA</sequence>
<evidence type="ECO:0000256" key="6">
    <source>
        <dbReference type="SAM" id="MobiDB-lite"/>
    </source>
</evidence>
<evidence type="ECO:0000259" key="7">
    <source>
        <dbReference type="Pfam" id="PF06886"/>
    </source>
</evidence>
<keyword evidence="5" id="KW-0206">Cytoskeleton</keyword>
<evidence type="ECO:0000256" key="4">
    <source>
        <dbReference type="ARBA" id="ARBA00022701"/>
    </source>
</evidence>
<keyword evidence="9" id="KW-1185">Reference proteome</keyword>
<comment type="subcellular location">
    <subcellularLocation>
        <location evidence="1">Cytoplasm</location>
        <location evidence="1">Cytoskeleton</location>
    </subcellularLocation>
</comment>
<comment type="similarity">
    <text evidence="2">Belongs to the TPX2 family.</text>
</comment>
<organism evidence="8 9">
    <name type="scientific">Vanilla planifolia</name>
    <name type="common">Vanilla</name>
    <dbReference type="NCBI Taxonomy" id="51239"/>
    <lineage>
        <taxon>Eukaryota</taxon>
        <taxon>Viridiplantae</taxon>
        <taxon>Streptophyta</taxon>
        <taxon>Embryophyta</taxon>
        <taxon>Tracheophyta</taxon>
        <taxon>Spermatophyta</taxon>
        <taxon>Magnoliopsida</taxon>
        <taxon>Liliopsida</taxon>
        <taxon>Asparagales</taxon>
        <taxon>Orchidaceae</taxon>
        <taxon>Vanilloideae</taxon>
        <taxon>Vanilleae</taxon>
        <taxon>Vanilla</taxon>
    </lineage>
</organism>
<dbReference type="GO" id="GO:0008017">
    <property type="term" value="F:microtubule binding"/>
    <property type="evidence" value="ECO:0007669"/>
    <property type="project" value="InterPro"/>
</dbReference>
<dbReference type="AlphaFoldDB" id="A0A835RNH4"/>
<dbReference type="EMBL" id="JADCNL010000003">
    <property type="protein sequence ID" value="KAG0489167.1"/>
    <property type="molecule type" value="Genomic_DNA"/>
</dbReference>